<dbReference type="AlphaFoldDB" id="A0AAE1B328"/>
<keyword evidence="5" id="KW-1185">Reference proteome</keyword>
<keyword evidence="1" id="KW-0472">Membrane</keyword>
<feature type="signal peptide" evidence="2">
    <location>
        <begin position="1"/>
        <end position="23"/>
    </location>
</feature>
<evidence type="ECO:0000256" key="2">
    <source>
        <dbReference type="SAM" id="SignalP"/>
    </source>
</evidence>
<feature type="domain" description="Ig-like" evidence="3">
    <location>
        <begin position="164"/>
        <end position="262"/>
    </location>
</feature>
<gene>
    <name evidence="4" type="ORF">RRG08_064317</name>
</gene>
<organism evidence="4 5">
    <name type="scientific">Elysia crispata</name>
    <name type="common">lettuce slug</name>
    <dbReference type="NCBI Taxonomy" id="231223"/>
    <lineage>
        <taxon>Eukaryota</taxon>
        <taxon>Metazoa</taxon>
        <taxon>Spiralia</taxon>
        <taxon>Lophotrochozoa</taxon>
        <taxon>Mollusca</taxon>
        <taxon>Gastropoda</taxon>
        <taxon>Heterobranchia</taxon>
        <taxon>Euthyneura</taxon>
        <taxon>Panpulmonata</taxon>
        <taxon>Sacoglossa</taxon>
        <taxon>Placobranchoidea</taxon>
        <taxon>Plakobranchidae</taxon>
        <taxon>Elysia</taxon>
    </lineage>
</organism>
<accession>A0AAE1B328</accession>
<feature type="transmembrane region" description="Helical" evidence="1">
    <location>
        <begin position="428"/>
        <end position="449"/>
    </location>
</feature>
<comment type="caution">
    <text evidence="4">The sequence shown here is derived from an EMBL/GenBank/DDBJ whole genome shotgun (WGS) entry which is preliminary data.</text>
</comment>
<evidence type="ECO:0000313" key="5">
    <source>
        <dbReference type="Proteomes" id="UP001283361"/>
    </source>
</evidence>
<feature type="chain" id="PRO_5042084749" description="Ig-like domain-containing protein" evidence="2">
    <location>
        <begin position="24"/>
        <end position="457"/>
    </location>
</feature>
<keyword evidence="1" id="KW-0812">Transmembrane</keyword>
<name>A0AAE1B328_9GAST</name>
<keyword evidence="1" id="KW-1133">Transmembrane helix</keyword>
<keyword evidence="2" id="KW-0732">Signal</keyword>
<proteinExistence type="predicted"/>
<dbReference type="EMBL" id="JAWDGP010000628">
    <property type="protein sequence ID" value="KAK3798758.1"/>
    <property type="molecule type" value="Genomic_DNA"/>
</dbReference>
<sequence>MAAFSSLRLSIAVLSVLITTSEGYPGKPAGTAELNVTFHQKPSQVFSNRPIQGSCAGSTKENQSLVLEIIGKGASPQNRRVLARYKLETHIDVEKDVNAIVVNGNPEKIVDPSSGYTRRGMLFKICPQRNLHGAEIFCSVVDGNGETVSHIGLPNPIEYREFTPTVTKLKVHYHIMPNIAIVGDDLTVSCAAKLPDSGKLVIQLSIARGNLFWDFSADGKSYTSPENHDVQAYLRVKKAGPYLSAALVVRVSPLLENGIFRCFPADEKGQLAYFGDTASKSLHVKSYQRKPELSIDSKIVNLQGRKELFVNASCHDAIGSDFPLHMSLKTDPVTYTYVTTQSAEGKATEFRNSGSSQMDIKNFVEFTKEHTLKPKTVMVRMYAYLTVPSNASLFCRVHDLQVCRKLHSDEVPIKLLAPKEKYKNPISIISATVILVTVIVFLLFLYNFFNQDTYDFE</sequence>
<evidence type="ECO:0000313" key="4">
    <source>
        <dbReference type="EMBL" id="KAK3798758.1"/>
    </source>
</evidence>
<evidence type="ECO:0000259" key="3">
    <source>
        <dbReference type="PROSITE" id="PS50835"/>
    </source>
</evidence>
<evidence type="ECO:0000256" key="1">
    <source>
        <dbReference type="SAM" id="Phobius"/>
    </source>
</evidence>
<dbReference type="PROSITE" id="PS50835">
    <property type="entry name" value="IG_LIKE"/>
    <property type="match status" value="1"/>
</dbReference>
<reference evidence="4" key="1">
    <citation type="journal article" date="2023" name="G3 (Bethesda)">
        <title>A reference genome for the long-term kleptoplast-retaining sea slug Elysia crispata morphotype clarki.</title>
        <authorList>
            <person name="Eastman K.E."/>
            <person name="Pendleton A.L."/>
            <person name="Shaikh M.A."/>
            <person name="Suttiyut T."/>
            <person name="Ogas R."/>
            <person name="Tomko P."/>
            <person name="Gavelis G."/>
            <person name="Widhalm J.R."/>
            <person name="Wisecaver J.H."/>
        </authorList>
    </citation>
    <scope>NUCLEOTIDE SEQUENCE</scope>
    <source>
        <strain evidence="4">ECLA1</strain>
    </source>
</reference>
<protein>
    <recommendedName>
        <fullName evidence="3">Ig-like domain-containing protein</fullName>
    </recommendedName>
</protein>
<dbReference type="InterPro" id="IPR007110">
    <property type="entry name" value="Ig-like_dom"/>
</dbReference>
<dbReference type="Proteomes" id="UP001283361">
    <property type="component" value="Unassembled WGS sequence"/>
</dbReference>